<dbReference type="KEGG" id="pbf:CFX0092_A0912"/>
<dbReference type="InterPro" id="IPR051923">
    <property type="entry name" value="Glycosyl_Hydrolase_39"/>
</dbReference>
<dbReference type="PANTHER" id="PTHR12631:SF10">
    <property type="entry name" value="BETA-XYLOSIDASE-LIKE PROTEIN-RELATED"/>
    <property type="match status" value="1"/>
</dbReference>
<protein>
    <recommendedName>
        <fullName evidence="3">Glycoside hydrolase family 5 domain-containing protein</fullName>
    </recommendedName>
</protein>
<dbReference type="EMBL" id="LN890655">
    <property type="protein sequence ID" value="CUS02790.2"/>
    <property type="molecule type" value="Genomic_DNA"/>
</dbReference>
<dbReference type="GO" id="GO:0004553">
    <property type="term" value="F:hydrolase activity, hydrolyzing O-glycosyl compounds"/>
    <property type="evidence" value="ECO:0007669"/>
    <property type="project" value="TreeGrafter"/>
</dbReference>
<evidence type="ECO:0000313" key="1">
    <source>
        <dbReference type="EMBL" id="CUS02790.2"/>
    </source>
</evidence>
<proteinExistence type="predicted"/>
<sequence length="491" mass="53130">MTDKYRVSRLLTLTSLIAALAGVVVLAAAVHARAETIPVAPRAVQQSATLYLPATLYRPQILSEVPIFGVQMYNNTQPDSQYYPSLIQSGASWVRVAVYWQKAEPVNVPPAEYDWVFADRALAAAAPAAGGLHIIGTIENAPEWAVADPNKQDGPINAQNMADFVEFVAALVERYDGDGHQDAPGSPVVNYWEFYNEPDRRLNTTDGRWGLHPTEYAAMLAAVYPVVKNQSPNAQVVFGGLAYDFFEGPFVRSFLDDVLAAGGGAYFDVFNFHAYPGFAYNWLPPGVTDGGPGLLEKAQYLHAKLATYGLDKPFVVTEAGWHSNDDVNHPGSEEIQARYVAQLFVQSLAADIDVMIWWMLNNPGDGGWENGLITDDNPPRHKLAFTAYQTIVDRLTGREFVRVLPDAETGSTAMEAYEFTAATAGAALYVAWLDPMSSAATTTLALPGETVGMISLYGVPGATISDAADGADDGIVHVPVSAQPAYFEVTQ</sequence>
<dbReference type="Gene3D" id="3.20.20.80">
    <property type="entry name" value="Glycosidases"/>
    <property type="match status" value="1"/>
</dbReference>
<accession>A0A160T2S7</accession>
<dbReference type="OrthoDB" id="138764at2"/>
<dbReference type="Proteomes" id="UP000215027">
    <property type="component" value="Chromosome I"/>
</dbReference>
<gene>
    <name evidence="1" type="ORF">CFX0092_A0912</name>
</gene>
<evidence type="ECO:0008006" key="3">
    <source>
        <dbReference type="Google" id="ProtNLM"/>
    </source>
</evidence>
<dbReference type="RefSeq" id="WP_095042364.1">
    <property type="nucleotide sequence ID" value="NZ_LN890655.1"/>
</dbReference>
<dbReference type="SUPFAM" id="SSF51445">
    <property type="entry name" value="(Trans)glycosidases"/>
    <property type="match status" value="1"/>
</dbReference>
<dbReference type="PANTHER" id="PTHR12631">
    <property type="entry name" value="ALPHA-L-IDURONIDASE"/>
    <property type="match status" value="1"/>
</dbReference>
<dbReference type="InterPro" id="IPR017853">
    <property type="entry name" value="GH"/>
</dbReference>
<reference evidence="1" key="1">
    <citation type="submission" date="2016-01" db="EMBL/GenBank/DDBJ databases">
        <authorList>
            <person name="Mcilroy J.S."/>
            <person name="Karst M S."/>
            <person name="Albertsen M."/>
        </authorList>
    </citation>
    <scope>NUCLEOTIDE SEQUENCE</scope>
    <source>
        <strain evidence="1">Cfx-K</strain>
    </source>
</reference>
<evidence type="ECO:0000313" key="2">
    <source>
        <dbReference type="Proteomes" id="UP000215027"/>
    </source>
</evidence>
<keyword evidence="2" id="KW-1185">Reference proteome</keyword>
<organism evidence="1 2">
    <name type="scientific">Candidatus Promineifilum breve</name>
    <dbReference type="NCBI Taxonomy" id="1806508"/>
    <lineage>
        <taxon>Bacteria</taxon>
        <taxon>Bacillati</taxon>
        <taxon>Chloroflexota</taxon>
        <taxon>Ardenticatenia</taxon>
        <taxon>Candidatus Promineifilales</taxon>
        <taxon>Candidatus Promineifilaceae</taxon>
        <taxon>Candidatus Promineifilum</taxon>
    </lineage>
</organism>
<dbReference type="AlphaFoldDB" id="A0A160T2S7"/>
<name>A0A160T2S7_9CHLR</name>